<feature type="chain" id="PRO_5047142896" evidence="1">
    <location>
        <begin position="28"/>
        <end position="514"/>
    </location>
</feature>
<dbReference type="InterPro" id="IPR012338">
    <property type="entry name" value="Beta-lactam/transpept-like"/>
</dbReference>
<dbReference type="RefSeq" id="WP_346248759.1">
    <property type="nucleotide sequence ID" value="NZ_JBDIZK010000016.1"/>
</dbReference>
<evidence type="ECO:0000313" key="4">
    <source>
        <dbReference type="Proteomes" id="UP001427805"/>
    </source>
</evidence>
<feature type="signal peptide" evidence="1">
    <location>
        <begin position="1"/>
        <end position="27"/>
    </location>
</feature>
<name>A0ABV0BF50_9SPHN</name>
<gene>
    <name evidence="3" type="ORF">TPR58_21245</name>
</gene>
<dbReference type="EC" id="3.1.1.103" evidence="3"/>
<evidence type="ECO:0000313" key="3">
    <source>
        <dbReference type="EMBL" id="MEN3749713.1"/>
    </source>
</evidence>
<dbReference type="InterPro" id="IPR050491">
    <property type="entry name" value="AmpC-like"/>
</dbReference>
<dbReference type="PANTHER" id="PTHR46825:SF9">
    <property type="entry name" value="BETA-LACTAMASE-RELATED DOMAIN-CONTAINING PROTEIN"/>
    <property type="match status" value="1"/>
</dbReference>
<dbReference type="SUPFAM" id="SSF56601">
    <property type="entry name" value="beta-lactamase/transpeptidase-like"/>
    <property type="match status" value="1"/>
</dbReference>
<organism evidence="3 4">
    <name type="scientific">Sphingomonas rustica</name>
    <dbReference type="NCBI Taxonomy" id="3103142"/>
    <lineage>
        <taxon>Bacteria</taxon>
        <taxon>Pseudomonadati</taxon>
        <taxon>Pseudomonadota</taxon>
        <taxon>Alphaproteobacteria</taxon>
        <taxon>Sphingomonadales</taxon>
        <taxon>Sphingomonadaceae</taxon>
        <taxon>Sphingomonas</taxon>
    </lineage>
</organism>
<keyword evidence="4" id="KW-1185">Reference proteome</keyword>
<dbReference type="Gene3D" id="3.40.710.10">
    <property type="entry name" value="DD-peptidase/beta-lactamase superfamily"/>
    <property type="match status" value="1"/>
</dbReference>
<evidence type="ECO:0000256" key="1">
    <source>
        <dbReference type="SAM" id="SignalP"/>
    </source>
</evidence>
<sequence>MRNGKIIGRIASVILATATICALPAAAQTTASTAPADDAVIRSAIPRIDALFENFQKQNPTPGLVYGIVANGKLVHVRGFGVQDMAEKRPVTADSLFRIASMTKAFTALSILSLRDAGKLSLDDLAEKYVPETRGWKYPTSDSPRIRVRDLLNHTAGFVTDDPWGDRQQLLPEAEFTKMIRAGVPFTRAPGIAMEYSNFGYALLGRIVANVSGMPYRTYVERTILKPLGMTSSGYEVGESPLARRAIGYRWENDAWLEEPTMKHGAFGAMGGLQVSANDYAKWVAFLLSGTPARDDADRGPVRRATLREMAQGSNFSRTRRRFGSTAQSGCVQSEAYGMGFRVAQDCQLGRMMHHGGGYPGYGSHVLLLPDYGVGIFVFTNRTYTGAAEIAWDAAFLLNDAGAFTSRPIPVTPALTAIHDQARAAYASGDVSGLPLAMNFLMDRSAANWRTEFARLRGLVGDCPRAEPLTATGALSATIRWTCEKGALDGQILLAPTTPATVQALRFAVVQKQP</sequence>
<evidence type="ECO:0000259" key="2">
    <source>
        <dbReference type="Pfam" id="PF00144"/>
    </source>
</evidence>
<dbReference type="Proteomes" id="UP001427805">
    <property type="component" value="Unassembled WGS sequence"/>
</dbReference>
<dbReference type="InterPro" id="IPR001466">
    <property type="entry name" value="Beta-lactam-related"/>
</dbReference>
<keyword evidence="3" id="KW-0378">Hydrolase</keyword>
<accession>A0ABV0BF50</accession>
<protein>
    <submittedName>
        <fullName evidence="3">Serine hydrolase domain-containing protein</fullName>
        <ecNumber evidence="3">3.1.1.103</ecNumber>
    </submittedName>
</protein>
<reference evidence="3 4" key="1">
    <citation type="submission" date="2024-05" db="EMBL/GenBank/DDBJ databases">
        <title>Sphingomonas sp. HF-S3 16S ribosomal RNA gene Genome sequencing and assembly.</title>
        <authorList>
            <person name="Lee H."/>
        </authorList>
    </citation>
    <scope>NUCLEOTIDE SEQUENCE [LARGE SCALE GENOMIC DNA]</scope>
    <source>
        <strain evidence="3 4">HF-S3</strain>
    </source>
</reference>
<proteinExistence type="predicted"/>
<comment type="caution">
    <text evidence="3">The sequence shown here is derived from an EMBL/GenBank/DDBJ whole genome shotgun (WGS) entry which is preliminary data.</text>
</comment>
<dbReference type="EMBL" id="JBDIZK010000016">
    <property type="protein sequence ID" value="MEN3749713.1"/>
    <property type="molecule type" value="Genomic_DNA"/>
</dbReference>
<keyword evidence="1" id="KW-0732">Signal</keyword>
<dbReference type="PANTHER" id="PTHR46825">
    <property type="entry name" value="D-ALANYL-D-ALANINE-CARBOXYPEPTIDASE/ENDOPEPTIDASE AMPH"/>
    <property type="match status" value="1"/>
</dbReference>
<dbReference type="Pfam" id="PF00144">
    <property type="entry name" value="Beta-lactamase"/>
    <property type="match status" value="1"/>
</dbReference>
<feature type="domain" description="Beta-lactamase-related" evidence="2">
    <location>
        <begin position="48"/>
        <end position="397"/>
    </location>
</feature>
<dbReference type="GO" id="GO:0016787">
    <property type="term" value="F:hydrolase activity"/>
    <property type="evidence" value="ECO:0007669"/>
    <property type="project" value="UniProtKB-KW"/>
</dbReference>